<evidence type="ECO:0000313" key="2">
    <source>
        <dbReference type="EMBL" id="OGF99138.1"/>
    </source>
</evidence>
<feature type="transmembrane region" description="Helical" evidence="1">
    <location>
        <begin position="91"/>
        <end position="112"/>
    </location>
</feature>
<accession>A0A1F5YG24</accession>
<keyword evidence="1" id="KW-0472">Membrane</keyword>
<reference evidence="2 3" key="1">
    <citation type="journal article" date="2016" name="Nat. Commun.">
        <title>Thousands of microbial genomes shed light on interconnected biogeochemical processes in an aquifer system.</title>
        <authorList>
            <person name="Anantharaman K."/>
            <person name="Brown C.T."/>
            <person name="Hug L.A."/>
            <person name="Sharon I."/>
            <person name="Castelle C.J."/>
            <person name="Probst A.J."/>
            <person name="Thomas B.C."/>
            <person name="Singh A."/>
            <person name="Wilkins M.J."/>
            <person name="Karaoz U."/>
            <person name="Brodie E.L."/>
            <person name="Williams K.H."/>
            <person name="Hubbard S.S."/>
            <person name="Banfield J.F."/>
        </authorList>
    </citation>
    <scope>NUCLEOTIDE SEQUENCE [LARGE SCALE GENOMIC DNA]</scope>
</reference>
<organism evidence="2 3">
    <name type="scientific">Candidatus Glassbacteria bacterium GWA2_58_10</name>
    <dbReference type="NCBI Taxonomy" id="1817865"/>
    <lineage>
        <taxon>Bacteria</taxon>
        <taxon>Candidatus Glassiibacteriota</taxon>
    </lineage>
</organism>
<dbReference type="AlphaFoldDB" id="A0A1F5YG24"/>
<proteinExistence type="predicted"/>
<evidence type="ECO:0000256" key="1">
    <source>
        <dbReference type="SAM" id="Phobius"/>
    </source>
</evidence>
<dbReference type="Proteomes" id="UP000176992">
    <property type="component" value="Unassembled WGS sequence"/>
</dbReference>
<gene>
    <name evidence="2" type="ORF">A2Z86_11915</name>
</gene>
<keyword evidence="1" id="KW-1133">Transmembrane helix</keyword>
<sequence>MMDRISDEQLRALLGHYEVSGPSPALLALTKRRMRGEMLLVAQPVKGQSGMLLTLSALAILVTLNMFYVATVGTLLKLFLPRNLDVYLNQSMLGISVAAAAMLMGMVVVVFFKTMQVQKSAHVPVRA</sequence>
<evidence type="ECO:0000313" key="3">
    <source>
        <dbReference type="Proteomes" id="UP000176992"/>
    </source>
</evidence>
<protein>
    <submittedName>
        <fullName evidence="2">Uncharacterized protein</fullName>
    </submittedName>
</protein>
<comment type="caution">
    <text evidence="2">The sequence shown here is derived from an EMBL/GenBank/DDBJ whole genome shotgun (WGS) entry which is preliminary data.</text>
</comment>
<keyword evidence="1" id="KW-0812">Transmembrane</keyword>
<name>A0A1F5YG24_9BACT</name>
<dbReference type="EMBL" id="MFIV01000041">
    <property type="protein sequence ID" value="OGF99138.1"/>
    <property type="molecule type" value="Genomic_DNA"/>
</dbReference>
<feature type="transmembrane region" description="Helical" evidence="1">
    <location>
        <begin position="51"/>
        <end position="71"/>
    </location>
</feature>